<organism evidence="3 4">
    <name type="scientific">Mycena metata</name>
    <dbReference type="NCBI Taxonomy" id="1033252"/>
    <lineage>
        <taxon>Eukaryota</taxon>
        <taxon>Fungi</taxon>
        <taxon>Dikarya</taxon>
        <taxon>Basidiomycota</taxon>
        <taxon>Agaricomycotina</taxon>
        <taxon>Agaricomycetes</taxon>
        <taxon>Agaricomycetidae</taxon>
        <taxon>Agaricales</taxon>
        <taxon>Marasmiineae</taxon>
        <taxon>Mycenaceae</taxon>
        <taxon>Mycena</taxon>
    </lineage>
</organism>
<keyword evidence="1" id="KW-0560">Oxidoreductase</keyword>
<dbReference type="InterPro" id="IPR023210">
    <property type="entry name" value="NADP_OxRdtase_dom"/>
</dbReference>
<proteinExistence type="predicted"/>
<dbReference type="InterPro" id="IPR050523">
    <property type="entry name" value="AKR_Detox_Biosynth"/>
</dbReference>
<dbReference type="PANTHER" id="PTHR43364">
    <property type="entry name" value="NADH-SPECIFIC METHYLGLYOXAL REDUCTASE-RELATED"/>
    <property type="match status" value="1"/>
</dbReference>
<protein>
    <submittedName>
        <fullName evidence="3">NADP-dependent oxidoreductase domain-containing protein</fullName>
    </submittedName>
</protein>
<name>A0AAD7H4U5_9AGAR</name>
<dbReference type="Gene3D" id="3.20.20.100">
    <property type="entry name" value="NADP-dependent oxidoreductase domain"/>
    <property type="match status" value="1"/>
</dbReference>
<evidence type="ECO:0000313" key="3">
    <source>
        <dbReference type="EMBL" id="KAJ7712361.1"/>
    </source>
</evidence>
<sequence length="305" mass="34455">MGPEHWKRNEEIGLVSPLPRAKLTKFPRLIRLLHPHVARVTMQCNAEFDEVQCNGSKPRPKHIFDAVKDSLRRLQLDYIVLQCHRFDPDTPIEETMQALHDVVKAGHARYIGMSSCYAWQYYAINNSLTPFISMQNHYQLLYREEEREMMPTLKVNNLVISAAVKLNFSQHFGITAIPWSPLARGALTRPLNGQGGSGRAASDRKILRTISGSRPNRIFANLYLKPPANQAIVNRVEEIAKKRGISVAQVSVAWVMSKDSVAAPIAGSNSLKNLEDLVATVHIKLTEKEIKYLEEPYKPMSIIGH</sequence>
<keyword evidence="4" id="KW-1185">Reference proteome</keyword>
<dbReference type="Proteomes" id="UP001215598">
    <property type="component" value="Unassembled WGS sequence"/>
</dbReference>
<gene>
    <name evidence="3" type="ORF">B0H16DRAFT_1479474</name>
</gene>
<accession>A0AAD7H4U5</accession>
<reference evidence="3" key="1">
    <citation type="submission" date="2023-03" db="EMBL/GenBank/DDBJ databases">
        <title>Massive genome expansion in bonnet fungi (Mycena s.s.) driven by repeated elements and novel gene families across ecological guilds.</title>
        <authorList>
            <consortium name="Lawrence Berkeley National Laboratory"/>
            <person name="Harder C.B."/>
            <person name="Miyauchi S."/>
            <person name="Viragh M."/>
            <person name="Kuo A."/>
            <person name="Thoen E."/>
            <person name="Andreopoulos B."/>
            <person name="Lu D."/>
            <person name="Skrede I."/>
            <person name="Drula E."/>
            <person name="Henrissat B."/>
            <person name="Morin E."/>
            <person name="Kohler A."/>
            <person name="Barry K."/>
            <person name="LaButti K."/>
            <person name="Morin E."/>
            <person name="Salamov A."/>
            <person name="Lipzen A."/>
            <person name="Mereny Z."/>
            <person name="Hegedus B."/>
            <person name="Baldrian P."/>
            <person name="Stursova M."/>
            <person name="Weitz H."/>
            <person name="Taylor A."/>
            <person name="Grigoriev I.V."/>
            <person name="Nagy L.G."/>
            <person name="Martin F."/>
            <person name="Kauserud H."/>
        </authorList>
    </citation>
    <scope>NUCLEOTIDE SEQUENCE</scope>
    <source>
        <strain evidence="3">CBHHK182m</strain>
    </source>
</reference>
<evidence type="ECO:0000313" key="4">
    <source>
        <dbReference type="Proteomes" id="UP001215598"/>
    </source>
</evidence>
<dbReference type="PANTHER" id="PTHR43364:SF4">
    <property type="entry name" value="NAD(P)-LINKED OXIDOREDUCTASE SUPERFAMILY PROTEIN"/>
    <property type="match status" value="1"/>
</dbReference>
<dbReference type="GO" id="GO:0016491">
    <property type="term" value="F:oxidoreductase activity"/>
    <property type="evidence" value="ECO:0007669"/>
    <property type="project" value="UniProtKB-KW"/>
</dbReference>
<comment type="caution">
    <text evidence="3">The sequence shown here is derived from an EMBL/GenBank/DDBJ whole genome shotgun (WGS) entry which is preliminary data.</text>
</comment>
<dbReference type="EMBL" id="JARKIB010000368">
    <property type="protein sequence ID" value="KAJ7712361.1"/>
    <property type="molecule type" value="Genomic_DNA"/>
</dbReference>
<evidence type="ECO:0000256" key="1">
    <source>
        <dbReference type="ARBA" id="ARBA00023002"/>
    </source>
</evidence>
<dbReference type="Pfam" id="PF00248">
    <property type="entry name" value="Aldo_ket_red"/>
    <property type="match status" value="1"/>
</dbReference>
<dbReference type="InterPro" id="IPR036812">
    <property type="entry name" value="NAD(P)_OxRdtase_dom_sf"/>
</dbReference>
<dbReference type="AlphaFoldDB" id="A0AAD7H4U5"/>
<evidence type="ECO:0000259" key="2">
    <source>
        <dbReference type="Pfam" id="PF00248"/>
    </source>
</evidence>
<feature type="domain" description="NADP-dependent oxidoreductase" evidence="2">
    <location>
        <begin position="52"/>
        <end position="295"/>
    </location>
</feature>
<dbReference type="SUPFAM" id="SSF51430">
    <property type="entry name" value="NAD(P)-linked oxidoreductase"/>
    <property type="match status" value="1"/>
</dbReference>